<dbReference type="PRINTS" id="PR00348">
    <property type="entry name" value="UBIQUITIN"/>
</dbReference>
<evidence type="ECO:0000256" key="11">
    <source>
        <dbReference type="ARBA" id="ARBA00022980"/>
    </source>
</evidence>
<dbReference type="PANTHER" id="PTHR10666">
    <property type="entry name" value="UBIQUITIN"/>
    <property type="match status" value="1"/>
</dbReference>
<keyword evidence="8" id="KW-0677">Repeat</keyword>
<keyword evidence="6" id="KW-0963">Cytoplasm</keyword>
<dbReference type="SUPFAM" id="SSF54236">
    <property type="entry name" value="Ubiquitin-like"/>
    <property type="match status" value="1"/>
</dbReference>
<comment type="function">
    <text evidence="14">Component of the 60S subunit of the ribosome. Ribosomal protein L40 is essential for translation of a subset of cellular transcripts, and especially for cap-dependent translation of vesicular stomatitis virus mRNAs.</text>
</comment>
<evidence type="ECO:0000256" key="2">
    <source>
        <dbReference type="ARBA" id="ARBA00004496"/>
    </source>
</evidence>
<dbReference type="SMART" id="SM01377">
    <property type="entry name" value="Ribosomal_L40e"/>
    <property type="match status" value="1"/>
</dbReference>
<keyword evidence="20" id="KW-1185">Reference proteome</keyword>
<evidence type="ECO:0000256" key="15">
    <source>
        <dbReference type="ARBA" id="ARBA00032326"/>
    </source>
</evidence>
<dbReference type="InterPro" id="IPR000626">
    <property type="entry name" value="Ubiquitin-like_dom"/>
</dbReference>
<dbReference type="FunFam" id="3.10.20.90:FF:000469">
    <property type="entry name" value="Polyubiquitin-C"/>
    <property type="match status" value="1"/>
</dbReference>
<evidence type="ECO:0000256" key="5">
    <source>
        <dbReference type="ARBA" id="ARBA00010570"/>
    </source>
</evidence>
<dbReference type="Pfam" id="PF01020">
    <property type="entry name" value="Ribosomal_L40e"/>
    <property type="match status" value="1"/>
</dbReference>
<dbReference type="InterPro" id="IPR029071">
    <property type="entry name" value="Ubiquitin-like_domsf"/>
</dbReference>
<comment type="caution">
    <text evidence="19">The sequence shown here is derived from an EMBL/GenBank/DDBJ whole genome shotgun (WGS) entry which is preliminary data.</text>
</comment>
<keyword evidence="10" id="KW-0832">Ubl conjugation</keyword>
<evidence type="ECO:0000256" key="1">
    <source>
        <dbReference type="ARBA" id="ARBA00004123"/>
    </source>
</evidence>
<evidence type="ECO:0000256" key="13">
    <source>
        <dbReference type="ARBA" id="ARBA00023274"/>
    </source>
</evidence>
<evidence type="ECO:0000256" key="7">
    <source>
        <dbReference type="ARBA" id="ARBA00022499"/>
    </source>
</evidence>
<evidence type="ECO:0000313" key="19">
    <source>
        <dbReference type="EMBL" id="KAF5916766.1"/>
    </source>
</evidence>
<gene>
    <name evidence="19" type="ORF">HPG69_005561</name>
</gene>
<keyword evidence="11" id="KW-0689">Ribosomal protein</keyword>
<evidence type="ECO:0000256" key="8">
    <source>
        <dbReference type="ARBA" id="ARBA00022737"/>
    </source>
</evidence>
<dbReference type="Gene3D" id="3.10.20.90">
    <property type="entry name" value="Phosphatidylinositol 3-kinase Catalytic Subunit, Chain A, domain 1"/>
    <property type="match status" value="2"/>
</dbReference>
<dbReference type="GO" id="GO:0005737">
    <property type="term" value="C:cytoplasm"/>
    <property type="evidence" value="ECO:0007669"/>
    <property type="project" value="UniProtKB-SubCell"/>
</dbReference>
<evidence type="ECO:0000259" key="18">
    <source>
        <dbReference type="PROSITE" id="PS50053"/>
    </source>
</evidence>
<evidence type="ECO:0000256" key="4">
    <source>
        <dbReference type="ARBA" id="ARBA00008430"/>
    </source>
</evidence>
<organism evidence="19 20">
    <name type="scientific">Diceros bicornis minor</name>
    <name type="common">South-central black rhinoceros</name>
    <dbReference type="NCBI Taxonomy" id="77932"/>
    <lineage>
        <taxon>Eukaryota</taxon>
        <taxon>Metazoa</taxon>
        <taxon>Chordata</taxon>
        <taxon>Craniata</taxon>
        <taxon>Vertebrata</taxon>
        <taxon>Euteleostomi</taxon>
        <taxon>Mammalia</taxon>
        <taxon>Eutheria</taxon>
        <taxon>Laurasiatheria</taxon>
        <taxon>Perissodactyla</taxon>
        <taxon>Rhinocerotidae</taxon>
        <taxon>Diceros</taxon>
    </lineage>
</organism>
<dbReference type="GO" id="GO:0005634">
    <property type="term" value="C:nucleus"/>
    <property type="evidence" value="ECO:0007669"/>
    <property type="project" value="UniProtKB-SubCell"/>
</dbReference>
<reference evidence="19 20" key="1">
    <citation type="journal article" date="2020" name="Mol. Biol. Evol.">
        <title>Interspecific Gene Flow and the Evolution of Specialization in Black and White Rhinoceros.</title>
        <authorList>
            <person name="Moodley Y."/>
            <person name="Westbury M.V."/>
            <person name="Russo I.M."/>
            <person name="Gopalakrishnan S."/>
            <person name="Rakotoarivelo A."/>
            <person name="Olsen R.A."/>
            <person name="Prost S."/>
            <person name="Tunstall T."/>
            <person name="Ryder O.A."/>
            <person name="Dalen L."/>
            <person name="Bruford M.W."/>
        </authorList>
    </citation>
    <scope>NUCLEOTIDE SEQUENCE [LARGE SCALE GENOMIC DNA]</scope>
    <source>
        <strain evidence="19">SBR-YM</strain>
        <tissue evidence="19">Skin</tissue>
    </source>
</reference>
<dbReference type="GO" id="GO:0006412">
    <property type="term" value="P:translation"/>
    <property type="evidence" value="ECO:0007669"/>
    <property type="project" value="InterPro"/>
</dbReference>
<dbReference type="GO" id="GO:0005840">
    <property type="term" value="C:ribosome"/>
    <property type="evidence" value="ECO:0007669"/>
    <property type="project" value="UniProtKB-KW"/>
</dbReference>
<dbReference type="Gene3D" id="4.10.1060.50">
    <property type="match status" value="1"/>
</dbReference>
<keyword evidence="7" id="KW-1017">Isopeptide bond</keyword>
<comment type="subunit">
    <text evidence="16">Part of the 60S ribosomal subunit. Interacts with UBQLN1 (via UBA domain).</text>
</comment>
<evidence type="ECO:0000256" key="14">
    <source>
        <dbReference type="ARBA" id="ARBA00029415"/>
    </source>
</evidence>
<evidence type="ECO:0000256" key="16">
    <source>
        <dbReference type="ARBA" id="ARBA00035125"/>
    </source>
</evidence>
<accession>A0A7J7EMU5</accession>
<dbReference type="Pfam" id="PF00240">
    <property type="entry name" value="ubiquitin"/>
    <property type="match status" value="1"/>
</dbReference>
<evidence type="ECO:0000313" key="20">
    <source>
        <dbReference type="Proteomes" id="UP000551758"/>
    </source>
</evidence>
<dbReference type="GO" id="GO:0003735">
    <property type="term" value="F:structural constituent of ribosome"/>
    <property type="evidence" value="ECO:0007669"/>
    <property type="project" value="InterPro"/>
</dbReference>
<dbReference type="AlphaFoldDB" id="A0A7J7EMU5"/>
<comment type="similarity">
    <text evidence="5">In the C-terminal section; belongs to the eukaryotic ribosomal protein eL40 family.</text>
</comment>
<evidence type="ECO:0000256" key="10">
    <source>
        <dbReference type="ARBA" id="ARBA00022843"/>
    </source>
</evidence>
<dbReference type="SMART" id="SM00213">
    <property type="entry name" value="UBQ"/>
    <property type="match status" value="1"/>
</dbReference>
<keyword evidence="12" id="KW-0539">Nucleus</keyword>
<sequence length="111" mass="12662">MQIFVKTLTGKPITLEVEPRVTPFSCLIFVGKQLEDSHILSDYNIQKESTLYLVLHLCGGIIKPSFCQLTQKYNGNKMICHKYYAHLHPCAVNYCKNCGLTKNLCPKKKVK</sequence>
<name>A0A7J7EMU5_DICBM</name>
<keyword evidence="13" id="KW-0687">Ribonucleoprotein</keyword>
<dbReference type="EMBL" id="JACDTQ010002688">
    <property type="protein sequence ID" value="KAF5916766.1"/>
    <property type="molecule type" value="Genomic_DNA"/>
</dbReference>
<comment type="subcellular location">
    <subcellularLocation>
        <location evidence="2">Cytoplasm</location>
    </subcellularLocation>
    <subcellularLocation>
        <location evidence="1">Nucleus</location>
    </subcellularLocation>
</comment>
<dbReference type="InterPro" id="IPR019956">
    <property type="entry name" value="Ubiquitin_dom"/>
</dbReference>
<protein>
    <recommendedName>
        <fullName evidence="17">Ubiquitin-ribosomal protein eL40 fusion protein</fullName>
    </recommendedName>
    <alternativeName>
        <fullName evidence="15">Ubiquitin A-52 residue ribosomal protein fusion product 1</fullName>
    </alternativeName>
</protein>
<dbReference type="InterPro" id="IPR038587">
    <property type="entry name" value="Ribosomal_eL40_sf"/>
</dbReference>
<evidence type="ECO:0000256" key="17">
    <source>
        <dbReference type="ARBA" id="ARBA00035298"/>
    </source>
</evidence>
<evidence type="ECO:0000256" key="3">
    <source>
        <dbReference type="ARBA" id="ARBA00008373"/>
    </source>
</evidence>
<dbReference type="InterPro" id="IPR050158">
    <property type="entry name" value="Ubiquitin_ubiquitin-like"/>
</dbReference>
<dbReference type="InterPro" id="IPR001975">
    <property type="entry name" value="Ribosomal_eL40_dom"/>
</dbReference>
<dbReference type="GO" id="GO:1990904">
    <property type="term" value="C:ribonucleoprotein complex"/>
    <property type="evidence" value="ECO:0007669"/>
    <property type="project" value="UniProtKB-KW"/>
</dbReference>
<proteinExistence type="inferred from homology"/>
<comment type="similarity">
    <text evidence="3">In the N-terminal section; belongs to the ubiquitin family.</text>
</comment>
<feature type="domain" description="Ubiquitin-like" evidence="18">
    <location>
        <begin position="27"/>
        <end position="60"/>
    </location>
</feature>
<evidence type="ECO:0000256" key="9">
    <source>
        <dbReference type="ARBA" id="ARBA00022765"/>
    </source>
</evidence>
<comment type="similarity">
    <text evidence="4">Belongs to the ubiquitin family.</text>
</comment>
<dbReference type="Proteomes" id="UP000551758">
    <property type="component" value="Unassembled WGS sequence"/>
</dbReference>
<evidence type="ECO:0000256" key="12">
    <source>
        <dbReference type="ARBA" id="ARBA00023242"/>
    </source>
</evidence>
<keyword evidence="9" id="KW-0013">ADP-ribosylation</keyword>
<evidence type="ECO:0000256" key="6">
    <source>
        <dbReference type="ARBA" id="ARBA00022490"/>
    </source>
</evidence>
<dbReference type="PROSITE" id="PS50053">
    <property type="entry name" value="UBIQUITIN_2"/>
    <property type="match status" value="1"/>
</dbReference>